<dbReference type="EC" id="2.7.1.8" evidence="1"/>
<keyword evidence="1" id="KW-0460">Magnesium</keyword>
<dbReference type="SUPFAM" id="SSF56112">
    <property type="entry name" value="Protein kinase-like (PK-like)"/>
    <property type="match status" value="1"/>
</dbReference>
<name>A0A1I3PBM5_9ACTN</name>
<feature type="binding site" evidence="1">
    <location>
        <position position="282"/>
    </location>
    <ligand>
        <name>Mg(2+)</name>
        <dbReference type="ChEBI" id="CHEBI:18420"/>
        <label>1</label>
    </ligand>
</feature>
<dbReference type="OrthoDB" id="3787729at2"/>
<reference evidence="2 3" key="1">
    <citation type="submission" date="2016-10" db="EMBL/GenBank/DDBJ databases">
        <authorList>
            <person name="de Groot N.N."/>
        </authorList>
    </citation>
    <scope>NUCLEOTIDE SEQUENCE [LARGE SCALE GENOMIC DNA]</scope>
    <source>
        <strain evidence="2 3">CGMCC 1.11156</strain>
    </source>
</reference>
<keyword evidence="1" id="KW-0808">Transferase</keyword>
<organism evidence="2 3">
    <name type="scientific">Nocardioides psychrotolerans</name>
    <dbReference type="NCBI Taxonomy" id="1005945"/>
    <lineage>
        <taxon>Bacteria</taxon>
        <taxon>Bacillati</taxon>
        <taxon>Actinomycetota</taxon>
        <taxon>Actinomycetes</taxon>
        <taxon>Propionibacteriales</taxon>
        <taxon>Nocardioidaceae</taxon>
        <taxon>Nocardioides</taxon>
    </lineage>
</organism>
<gene>
    <name evidence="2" type="ORF">SAMN05216561_12020</name>
</gene>
<protein>
    <recommendedName>
        <fullName evidence="1">Glucosamine kinase</fullName>
        <shortName evidence="1">GlcN kinase</shortName>
        <shortName evidence="1">GlcNK</shortName>
        <ecNumber evidence="1">2.7.1.8</ecNumber>
    </recommendedName>
</protein>
<keyword evidence="1" id="KW-0479">Metal-binding</keyword>
<evidence type="ECO:0000256" key="1">
    <source>
        <dbReference type="HAMAP-Rule" id="MF_02218"/>
    </source>
</evidence>
<dbReference type="GO" id="GO:0047931">
    <property type="term" value="F:glucosamine kinase activity"/>
    <property type="evidence" value="ECO:0007669"/>
    <property type="project" value="UniProtKB-UniRule"/>
</dbReference>
<feature type="binding site" evidence="1">
    <location>
        <position position="284"/>
    </location>
    <ligand>
        <name>Mg(2+)</name>
        <dbReference type="ChEBI" id="CHEBI:18420"/>
        <label>2</label>
    </ligand>
</feature>
<keyword evidence="3" id="KW-1185">Reference proteome</keyword>
<dbReference type="GO" id="GO:0005975">
    <property type="term" value="P:carbohydrate metabolic process"/>
    <property type="evidence" value="ECO:0007669"/>
    <property type="project" value="UniProtKB-UniRule"/>
</dbReference>
<keyword evidence="1 2" id="KW-0418">Kinase</keyword>
<feature type="binding site" evidence="1">
    <location>
        <position position="155"/>
    </location>
    <ligand>
        <name>ATP</name>
        <dbReference type="ChEBI" id="CHEBI:30616"/>
    </ligand>
</feature>
<dbReference type="InterPro" id="IPR011009">
    <property type="entry name" value="Kinase-like_dom_sf"/>
</dbReference>
<keyword evidence="1" id="KW-0547">Nucleotide-binding</keyword>
<feature type="binding site" evidence="1">
    <location>
        <begin position="148"/>
        <end position="150"/>
    </location>
    <ligand>
        <name>ATP</name>
        <dbReference type="ChEBI" id="CHEBI:30616"/>
    </ligand>
</feature>
<comment type="similarity">
    <text evidence="1">Belongs to the actinobacterial glucosamine kinase family.</text>
</comment>
<comment type="catalytic activity">
    <reaction evidence="1">
        <text>D-glucosamine + ATP = D-glucosamine 6-phosphate + ADP + H(+)</text>
        <dbReference type="Rhea" id="RHEA:10948"/>
        <dbReference type="ChEBI" id="CHEBI:15378"/>
        <dbReference type="ChEBI" id="CHEBI:30616"/>
        <dbReference type="ChEBI" id="CHEBI:58723"/>
        <dbReference type="ChEBI" id="CHEBI:58725"/>
        <dbReference type="ChEBI" id="CHEBI:456216"/>
        <dbReference type="EC" id="2.7.1.8"/>
    </reaction>
</comment>
<comment type="function">
    <text evidence="1">Catalyzes the ATP-dependent phosphorylation of D-glucosamine (GlcN) to D-glucosamine 6-phosphate. May be involved in the phosphorylation of acquired extracellular GlcN derived from the hydrolysis of chitosan, i.e., in the incorporation of exogenous GlcN into the bacterial GlcNAc metabolism.</text>
</comment>
<dbReference type="STRING" id="1005945.SAMN05216561_12020"/>
<dbReference type="Gene3D" id="3.90.1200.10">
    <property type="match status" value="1"/>
</dbReference>
<comment type="cofactor">
    <cofactor evidence="1">
        <name>Mg(2+)</name>
        <dbReference type="ChEBI" id="CHEBI:18420"/>
    </cofactor>
    <text evidence="1">Binds 2 Mg(2+) ions per subunit.</text>
</comment>
<dbReference type="Proteomes" id="UP000198649">
    <property type="component" value="Unassembled WGS sequence"/>
</dbReference>
<feature type="binding site" evidence="1">
    <location>
        <position position="374"/>
    </location>
    <ligand>
        <name>D-glucosamine</name>
        <dbReference type="ChEBI" id="CHEBI:58723"/>
    </ligand>
</feature>
<dbReference type="GO" id="GO:0000287">
    <property type="term" value="F:magnesium ion binding"/>
    <property type="evidence" value="ECO:0007669"/>
    <property type="project" value="UniProtKB-UniRule"/>
</dbReference>
<feature type="binding site" evidence="1">
    <location>
        <position position="261"/>
    </location>
    <ligand>
        <name>D-glucosamine</name>
        <dbReference type="ChEBI" id="CHEBI:58723"/>
    </ligand>
</feature>
<feature type="short sequence motif" description="Substrate specificity determinant motif" evidence="1">
    <location>
        <begin position="370"/>
        <end position="385"/>
    </location>
</feature>
<accession>A0A1I3PBM5</accession>
<sequence length="406" mass="42464">MIVLDRLALAPGLVLLVTDEGDGLPRPVPWSVDADRRAVSGDGAATALVGLLGAGSRTIGAFRITAWQHTTVVGERSFGVDQTNESVVVGEQAVVKWLRAAEPGPHPGTAVLDALQRHHFDGMPAPWGLLEWTAPGDDEPRLLATVDTLLAGATDGWTWAVDDLREAVISGSPEVVRETGHRLGDLVGRLHAALAEDGVSAATADDVAGWEAGADRDLEHALAVTTGEARAILAAYAAEVRAATRVPAGAVGSSLVRVHGDLHVGQVLRAGAGPAAAYVVTDFDGNPVVPPGERLLPQPPALDVAGLVQSVRHAALVLRRHEPHHDLAAVTAAAEMCEAAFLTTYAVTVTSLGHPGLVQPDLVRGFRLRQVCREFSYAAVHLPRWSYVPEAALPALLAPPSPTEPS</sequence>
<dbReference type="GO" id="GO:0005524">
    <property type="term" value="F:ATP binding"/>
    <property type="evidence" value="ECO:0007669"/>
    <property type="project" value="UniProtKB-KW"/>
</dbReference>
<dbReference type="AlphaFoldDB" id="A0A1I3PBM5"/>
<keyword evidence="1" id="KW-0067">ATP-binding</keyword>
<proteinExistence type="inferred from homology"/>
<feature type="binding site" evidence="1">
    <location>
        <position position="266"/>
    </location>
    <ligand>
        <name>Mg(2+)</name>
        <dbReference type="ChEBI" id="CHEBI:18420"/>
        <label>1</label>
    </ligand>
</feature>
<dbReference type="EMBL" id="FOQG01000020">
    <property type="protein sequence ID" value="SFJ18456.1"/>
    <property type="molecule type" value="Genomic_DNA"/>
</dbReference>
<feature type="binding site" evidence="1">
    <location>
        <position position="282"/>
    </location>
    <ligand>
        <name>Mg(2+)</name>
        <dbReference type="ChEBI" id="CHEBI:18420"/>
        <label>2</label>
    </ligand>
</feature>
<evidence type="ECO:0000313" key="2">
    <source>
        <dbReference type="EMBL" id="SFJ18456.1"/>
    </source>
</evidence>
<comment type="subunit">
    <text evidence="1">Monomer.</text>
</comment>
<dbReference type="HAMAP" id="MF_02218">
    <property type="entry name" value="GlcN_kinase"/>
    <property type="match status" value="1"/>
</dbReference>
<keyword evidence="1" id="KW-0119">Carbohydrate metabolism</keyword>
<dbReference type="InterPro" id="IPR043674">
    <property type="entry name" value="GlcN_kinase"/>
</dbReference>
<feature type="binding site" evidence="1">
    <location>
        <position position="96"/>
    </location>
    <ligand>
        <name>ATP</name>
        <dbReference type="ChEBI" id="CHEBI:30616"/>
    </ligand>
</feature>
<evidence type="ECO:0000313" key="3">
    <source>
        <dbReference type="Proteomes" id="UP000198649"/>
    </source>
</evidence>
<dbReference type="RefSeq" id="WP_091116679.1">
    <property type="nucleotide sequence ID" value="NZ_BKAF01000025.1"/>
</dbReference>